<feature type="compositionally biased region" description="Pro residues" evidence="1">
    <location>
        <begin position="241"/>
        <end position="256"/>
    </location>
</feature>
<gene>
    <name evidence="2" type="ORF">Q4I31_003823</name>
</gene>
<feature type="region of interest" description="Disordered" evidence="1">
    <location>
        <begin position="662"/>
        <end position="682"/>
    </location>
</feature>
<feature type="region of interest" description="Disordered" evidence="1">
    <location>
        <begin position="575"/>
        <end position="618"/>
    </location>
</feature>
<name>A0AAW3AI00_9TRYP</name>
<feature type="compositionally biased region" description="Low complexity" evidence="1">
    <location>
        <begin position="431"/>
        <end position="441"/>
    </location>
</feature>
<protein>
    <submittedName>
        <fullName evidence="2">Uncharacterized protein</fullName>
    </submittedName>
</protein>
<keyword evidence="3" id="KW-1185">Reference proteome</keyword>
<feature type="region of interest" description="Disordered" evidence="1">
    <location>
        <begin position="227"/>
        <end position="256"/>
    </location>
</feature>
<organism evidence="2 3">
    <name type="scientific">Leishmania lindenbergi</name>
    <dbReference type="NCBI Taxonomy" id="651832"/>
    <lineage>
        <taxon>Eukaryota</taxon>
        <taxon>Discoba</taxon>
        <taxon>Euglenozoa</taxon>
        <taxon>Kinetoplastea</taxon>
        <taxon>Metakinetoplastina</taxon>
        <taxon>Trypanosomatida</taxon>
        <taxon>Trypanosomatidae</taxon>
        <taxon>Leishmaniinae</taxon>
        <taxon>Leishmania</taxon>
    </lineage>
</organism>
<dbReference type="Proteomes" id="UP001500131">
    <property type="component" value="Unassembled WGS sequence"/>
</dbReference>
<feature type="compositionally biased region" description="Low complexity" evidence="1">
    <location>
        <begin position="1"/>
        <end position="26"/>
    </location>
</feature>
<evidence type="ECO:0000313" key="2">
    <source>
        <dbReference type="EMBL" id="KAL0505215.1"/>
    </source>
</evidence>
<reference evidence="2 3" key="1">
    <citation type="submission" date="2024-02" db="EMBL/GenBank/DDBJ databases">
        <title>FIRST GENOME SEQUENCES OF Leishmania (Viannia) shawi, Leishmania (Viannia) lindenbergi AND Leishmania (Viannia) utingensis.</title>
        <authorList>
            <person name="Resadore F."/>
            <person name="Custodio M.G.F."/>
            <person name="Boite M.C."/>
            <person name="Cupolillo E."/>
            <person name="Ferreira G.E.M."/>
        </authorList>
    </citation>
    <scope>NUCLEOTIDE SEQUENCE [LARGE SCALE GENOMIC DNA]</scope>
    <source>
        <strain evidence="2 3">MHOM/BR/1966/M15733</strain>
    </source>
</reference>
<proteinExistence type="predicted"/>
<evidence type="ECO:0000256" key="1">
    <source>
        <dbReference type="SAM" id="MobiDB-lite"/>
    </source>
</evidence>
<accession>A0AAW3AI00</accession>
<dbReference type="EMBL" id="JBAMZK010000023">
    <property type="protein sequence ID" value="KAL0505215.1"/>
    <property type="molecule type" value="Genomic_DNA"/>
</dbReference>
<evidence type="ECO:0000313" key="3">
    <source>
        <dbReference type="Proteomes" id="UP001500131"/>
    </source>
</evidence>
<feature type="compositionally biased region" description="Low complexity" evidence="1">
    <location>
        <begin position="663"/>
        <end position="682"/>
    </location>
</feature>
<feature type="region of interest" description="Disordered" evidence="1">
    <location>
        <begin position="106"/>
        <end position="162"/>
    </location>
</feature>
<comment type="caution">
    <text evidence="2">The sequence shown here is derived from an EMBL/GenBank/DDBJ whole genome shotgun (WGS) entry which is preliminary data.</text>
</comment>
<feature type="region of interest" description="Disordered" evidence="1">
    <location>
        <begin position="1"/>
        <end position="79"/>
    </location>
</feature>
<feature type="region of interest" description="Disordered" evidence="1">
    <location>
        <begin position="429"/>
        <end position="472"/>
    </location>
</feature>
<feature type="compositionally biased region" description="Polar residues" evidence="1">
    <location>
        <begin position="45"/>
        <end position="74"/>
    </location>
</feature>
<sequence length="709" mass="75281">MHSAIRFSSSRSQSASSSMQTHSAAAEPLPSVSSIARGNDDCRDNPQSVLEPTVRLPTSTTSMASTFSQHSLRSGSDLPSAVRGNIPSATLTAALSYASKGNVMGAFDRSQPGKPPAKVPSSFPGSVMSRASEASSHTKRDRSGSGRRHNSAPGAPQSRTAAEPLHAHPGRFFANLPWIPPPPIYGTPLPDSSNMNRYYAHYYDPTAVTLRSPFCYPNDDVPLHSAGHHRDVGSAEWPTPSDLPLPSTFPMPPHVLPQPSLSTISASATEATAGCMAAPKHGWPMPPPLSYPPPPPPPWWFYGSPQLALSPSSSGSSSSSSKGSRYSSSSSCASARLATSPSRHPLSSVLFRQSVPAYEETAAPSRRGVSVPAGSVVTPVAAAPRRDAGGCRAEHQHPAVSSGSRCAATHTGGTGRAARQPARLFSGSSVATTRRAATRATDSAPPQGVERRVYASSSRSSDLERAANVKAVQAAPQRRSAALGIQPDQSEEYEEEVVSGNGCGSAAARMQHALSSAEAYLAKMEHLYRQLRHRYEEVVLSPEKMMRCSADITGTEGTEEKQHPRTVIAATTRATRDPQEKGRLHPLQRTLSPPTHLQPAAPMPHTAQPVSPILSAVHPPPVEVSPSLLPSSSATSATALRHELQILESQWQRLEELKRYGGSATTTAVAPPATPSPSATAAAMDEDRFTRHRFLQLIQDRKQLLMSVA</sequence>
<dbReference type="AlphaFoldDB" id="A0AAW3AI00"/>